<dbReference type="Proteomes" id="UP000004095">
    <property type="component" value="Unassembled WGS sequence"/>
</dbReference>
<evidence type="ECO:0000256" key="2">
    <source>
        <dbReference type="ARBA" id="ARBA00024035"/>
    </source>
</evidence>
<reference evidence="5 6" key="1">
    <citation type="submission" date="2007-01" db="EMBL/GenBank/DDBJ databases">
        <authorList>
            <person name="Haygood M."/>
            <person name="Podell S."/>
            <person name="Anderson C."/>
            <person name="Hopkinson B."/>
            <person name="Roe K."/>
            <person name="Barbeau K."/>
            <person name="Gaasterland T."/>
            <person name="Ferriera S."/>
            <person name="Johnson J."/>
            <person name="Kravitz S."/>
            <person name="Beeson K."/>
            <person name="Sutton G."/>
            <person name="Rogers Y.-H."/>
            <person name="Friedman R."/>
            <person name="Frazier M."/>
            <person name="Venter J.C."/>
        </authorList>
    </citation>
    <scope>NUCLEOTIDE SEQUENCE [LARGE SCALE GENOMIC DNA]</scope>
    <source>
        <strain evidence="5 6">ATCC 23134</strain>
    </source>
</reference>
<dbReference type="AlphaFoldDB" id="A1ZH74"/>
<comment type="similarity">
    <text evidence="2">Belongs to the SAM hydrolase / SAM-dependent halogenase family.</text>
</comment>
<dbReference type="InterPro" id="IPR002747">
    <property type="entry name" value="SAM_OH_AdoTrfase"/>
</dbReference>
<dbReference type="Pfam" id="PF01887">
    <property type="entry name" value="SAM_HAT_N"/>
    <property type="match status" value="1"/>
</dbReference>
<evidence type="ECO:0000259" key="3">
    <source>
        <dbReference type="Pfam" id="PF01887"/>
    </source>
</evidence>
<feature type="domain" description="S-adenosyl-l-methionine hydroxide adenosyltransferase C-terminal" evidence="4">
    <location>
        <begin position="187"/>
        <end position="274"/>
    </location>
</feature>
<dbReference type="SUPFAM" id="SSF102522">
    <property type="entry name" value="Bacterial fluorinating enzyme, N-terminal domain"/>
    <property type="match status" value="1"/>
</dbReference>
<dbReference type="eggNOG" id="COG1912">
    <property type="taxonomic scope" value="Bacteria"/>
</dbReference>
<evidence type="ECO:0000313" key="5">
    <source>
        <dbReference type="EMBL" id="EAY30343.1"/>
    </source>
</evidence>
<evidence type="ECO:0000313" key="6">
    <source>
        <dbReference type="Proteomes" id="UP000004095"/>
    </source>
</evidence>
<dbReference type="Gene3D" id="2.40.30.90">
    <property type="entry name" value="Bacterial fluorinating enzyme like"/>
    <property type="match status" value="1"/>
</dbReference>
<dbReference type="InterPro" id="IPR046469">
    <property type="entry name" value="SAM_HAT_N"/>
</dbReference>
<feature type="domain" description="S-adenosyl-l-methionine hydroxide adenosyltransferase N-terminal" evidence="3">
    <location>
        <begin position="4"/>
        <end position="153"/>
    </location>
</feature>
<evidence type="ECO:0000259" key="4">
    <source>
        <dbReference type="Pfam" id="PF20257"/>
    </source>
</evidence>
<proteinExistence type="inferred from homology"/>
<keyword evidence="6" id="KW-1185">Reference proteome</keyword>
<dbReference type="SUPFAM" id="SSF101852">
    <property type="entry name" value="Bacterial fluorinating enzyme, C-terminal domain"/>
    <property type="match status" value="1"/>
</dbReference>
<dbReference type="PANTHER" id="PTHR35092">
    <property type="entry name" value="CHLORINASE MJ1651"/>
    <property type="match status" value="1"/>
</dbReference>
<comment type="caution">
    <text evidence="5">The sequence shown here is derived from an EMBL/GenBank/DDBJ whole genome shotgun (WGS) entry which is preliminary data.</text>
</comment>
<sequence>MNALVLMTDFGLRDRFVASMKGVALGINPALPIIDLTHEIAPFNIWEASQTLAHTIPYWSPGTVFVAVIDPGVGTQRRSVVALTNNDHLIVTPDNGTLTLVAQEQGIKNVYLIDEAIHRRPGSDSFHTFHGRDVYVYVGALLASGKLKLDDVGKKHTKPLTQLHIPEAEILPDAGLKGIITKTEHPYGNIVTNIPYSWIDALGASVDQKSMLQVRIWHKETPVFAETLGIVKSFGFKSAGTPLLYQDSQGNLGLAINQGNFAKVYGIGSGTDWRITTHQITTDS</sequence>
<keyword evidence="1" id="KW-0949">S-adenosyl-L-methionine</keyword>
<dbReference type="Pfam" id="PF20257">
    <property type="entry name" value="SAM_HAT_C"/>
    <property type="match status" value="1"/>
</dbReference>
<dbReference type="RefSeq" id="WP_002695301.1">
    <property type="nucleotide sequence ID" value="NZ_AAWS01000007.1"/>
</dbReference>
<name>A1ZH74_MICM2</name>
<dbReference type="PIRSF" id="PIRSF006779">
    <property type="entry name" value="UCP006779"/>
    <property type="match status" value="1"/>
</dbReference>
<dbReference type="InterPro" id="IPR023227">
    <property type="entry name" value="SAM_OH_AdoTrfase_C_sf"/>
</dbReference>
<accession>A1ZH74</accession>
<dbReference type="OrthoDB" id="9792195at2"/>
<dbReference type="InterPro" id="IPR046470">
    <property type="entry name" value="SAM_HAT_C"/>
</dbReference>
<organism evidence="5 6">
    <name type="scientific">Microscilla marina ATCC 23134</name>
    <dbReference type="NCBI Taxonomy" id="313606"/>
    <lineage>
        <taxon>Bacteria</taxon>
        <taxon>Pseudomonadati</taxon>
        <taxon>Bacteroidota</taxon>
        <taxon>Cytophagia</taxon>
        <taxon>Cytophagales</taxon>
        <taxon>Microscillaceae</taxon>
        <taxon>Microscilla</taxon>
    </lineage>
</organism>
<dbReference type="InterPro" id="IPR023228">
    <property type="entry name" value="SAM_OH_AdoTrfase_N_sf"/>
</dbReference>
<dbReference type="EMBL" id="AAWS01000007">
    <property type="protein sequence ID" value="EAY30343.1"/>
    <property type="molecule type" value="Genomic_DNA"/>
</dbReference>
<evidence type="ECO:0000256" key="1">
    <source>
        <dbReference type="ARBA" id="ARBA00022691"/>
    </source>
</evidence>
<dbReference type="PANTHER" id="PTHR35092:SF1">
    <property type="entry name" value="CHLORINASE MJ1651"/>
    <property type="match status" value="1"/>
</dbReference>
<protein>
    <submittedName>
        <fullName evidence="5">Conserved protein</fullName>
    </submittedName>
</protein>
<gene>
    <name evidence="5" type="ORF">M23134_08172</name>
</gene>
<dbReference type="Gene3D" id="3.40.50.10790">
    <property type="entry name" value="S-adenosyl-l-methionine hydroxide adenosyltransferase, N-terminal"/>
    <property type="match status" value="1"/>
</dbReference>